<keyword evidence="4" id="KW-0808">Transferase</keyword>
<evidence type="ECO:0000256" key="8">
    <source>
        <dbReference type="SAM" id="Phobius"/>
    </source>
</evidence>
<evidence type="ECO:0000256" key="5">
    <source>
        <dbReference type="ARBA" id="ARBA00022692"/>
    </source>
</evidence>
<evidence type="ECO:0000313" key="10">
    <source>
        <dbReference type="EMBL" id="OGM60856.1"/>
    </source>
</evidence>
<evidence type="ECO:0000256" key="3">
    <source>
        <dbReference type="ARBA" id="ARBA00022676"/>
    </source>
</evidence>
<dbReference type="GO" id="GO:0006493">
    <property type="term" value="P:protein O-linked glycosylation"/>
    <property type="evidence" value="ECO:0007669"/>
    <property type="project" value="InterPro"/>
</dbReference>
<dbReference type="PANTHER" id="PTHR33908">
    <property type="entry name" value="MANNOSYLTRANSFERASE YKCB-RELATED"/>
    <property type="match status" value="1"/>
</dbReference>
<comment type="subcellular location">
    <subcellularLocation>
        <location evidence="1">Cell membrane</location>
        <topology evidence="1">Multi-pass membrane protein</topology>
    </subcellularLocation>
</comment>
<feature type="transmembrane region" description="Helical" evidence="8">
    <location>
        <begin position="109"/>
        <end position="129"/>
    </location>
</feature>
<dbReference type="PANTHER" id="PTHR33908:SF11">
    <property type="entry name" value="MEMBRANE PROTEIN"/>
    <property type="match status" value="1"/>
</dbReference>
<evidence type="ECO:0000259" key="9">
    <source>
        <dbReference type="Pfam" id="PF02366"/>
    </source>
</evidence>
<dbReference type="GO" id="GO:0000030">
    <property type="term" value="F:mannosyltransferase activity"/>
    <property type="evidence" value="ECO:0007669"/>
    <property type="project" value="InterPro"/>
</dbReference>
<keyword evidence="2" id="KW-1003">Cell membrane</keyword>
<comment type="caution">
    <text evidence="10">The sequence shown here is derived from an EMBL/GenBank/DDBJ whole genome shotgun (WGS) entry which is preliminary data.</text>
</comment>
<dbReference type="EMBL" id="MGHD01000002">
    <property type="protein sequence ID" value="OGM60856.1"/>
    <property type="molecule type" value="Genomic_DNA"/>
</dbReference>
<proteinExistence type="predicted"/>
<feature type="transmembrane region" description="Helical" evidence="8">
    <location>
        <begin position="12"/>
        <end position="31"/>
    </location>
</feature>
<keyword evidence="7 8" id="KW-0472">Membrane</keyword>
<gene>
    <name evidence="10" type="ORF">A2892_04345</name>
</gene>
<evidence type="ECO:0000256" key="2">
    <source>
        <dbReference type="ARBA" id="ARBA00022475"/>
    </source>
</evidence>
<keyword evidence="5 8" id="KW-0812">Transmembrane</keyword>
<dbReference type="STRING" id="1802517.A2892_04345"/>
<evidence type="ECO:0000256" key="4">
    <source>
        <dbReference type="ARBA" id="ARBA00022679"/>
    </source>
</evidence>
<feature type="transmembrane region" description="Helical" evidence="8">
    <location>
        <begin position="135"/>
        <end position="152"/>
    </location>
</feature>
<keyword evidence="3" id="KW-0328">Glycosyltransferase</keyword>
<feature type="transmembrane region" description="Helical" evidence="8">
    <location>
        <begin position="345"/>
        <end position="362"/>
    </location>
</feature>
<dbReference type="Proteomes" id="UP000176404">
    <property type="component" value="Unassembled WGS sequence"/>
</dbReference>
<organism evidence="10 11">
    <name type="scientific">Candidatus Woesebacteria bacterium RIFCSPLOWO2_01_FULL_39_10b</name>
    <dbReference type="NCBI Taxonomy" id="1802517"/>
    <lineage>
        <taxon>Bacteria</taxon>
        <taxon>Candidatus Woeseibacteriota</taxon>
    </lineage>
</organism>
<accession>A0A1F8B9Y6</accession>
<feature type="transmembrane region" description="Helical" evidence="8">
    <location>
        <begin position="198"/>
        <end position="222"/>
    </location>
</feature>
<sequence>MKSYLKYKNLYASLVLLVILLFAFFLRLYGINWDQNQHLHPDERFLTMVTQAVSWPKSLSEYLDTNLSPLNPHNNNFGFYVYGTFPLFFVKAVAEFIGKADYNSLTLTGRLISATLDTLTAFLVFLITFKITKRWITSIFSLFIYTFSVLPIQLSHYFTVDPFLVFFSTLTFLLILHLKEHEKITSILLTSVLAGMSFGLAFASKIQVLLFLPTLLIGIILLPKKRDLLGILLSLSVFITSAFFSIRLAQPYLFAEDSLLSLKLNTKTLDNWKELNNQYSEKTYRDNISIYFPPATIFINAKDYLFPLENIILWGSGIPLGLTYIIALIFLSFKSLKHIQKSSNWPILLIIFWISYFFLYQGQVFAKYLRYFYIIYPFLSIVAALFLTELKGNKTGKFVTLLILLPTVIWALSFMSIYSRGHSRIKASEWIYRNIPAKSYLTHEHWDDMLPLCIKSHPCGNYYNHIELPLYDTDTEEKWIKIKEKLDKAEYIILSSNRLYGSIMTVPDRYPKTSKYFESLFDASLGFVKVAEFTSRPTIPFFRSICITPPWTWYGKIARKLQECDSDSISFVDDYADESFTVYDHPKVLIFKKTNENP</sequence>
<dbReference type="AlphaFoldDB" id="A0A1F8B9Y6"/>
<evidence type="ECO:0000256" key="6">
    <source>
        <dbReference type="ARBA" id="ARBA00022989"/>
    </source>
</evidence>
<reference evidence="10 11" key="1">
    <citation type="journal article" date="2016" name="Nat. Commun.">
        <title>Thousands of microbial genomes shed light on interconnected biogeochemical processes in an aquifer system.</title>
        <authorList>
            <person name="Anantharaman K."/>
            <person name="Brown C.T."/>
            <person name="Hug L.A."/>
            <person name="Sharon I."/>
            <person name="Castelle C.J."/>
            <person name="Probst A.J."/>
            <person name="Thomas B.C."/>
            <person name="Singh A."/>
            <person name="Wilkins M.J."/>
            <person name="Karaoz U."/>
            <person name="Brodie E.L."/>
            <person name="Williams K.H."/>
            <person name="Hubbard S.S."/>
            <person name="Banfield J.F."/>
        </authorList>
    </citation>
    <scope>NUCLEOTIDE SEQUENCE [LARGE SCALE GENOMIC DNA]</scope>
</reference>
<dbReference type="InterPro" id="IPR050297">
    <property type="entry name" value="LipidA_mod_glycosyltrf_83"/>
</dbReference>
<feature type="transmembrane region" description="Helical" evidence="8">
    <location>
        <begin position="399"/>
        <end position="418"/>
    </location>
</feature>
<dbReference type="GO" id="GO:0009103">
    <property type="term" value="P:lipopolysaccharide biosynthetic process"/>
    <property type="evidence" value="ECO:0007669"/>
    <property type="project" value="UniProtKB-ARBA"/>
</dbReference>
<feature type="transmembrane region" description="Helical" evidence="8">
    <location>
        <begin position="311"/>
        <end position="333"/>
    </location>
</feature>
<evidence type="ECO:0000313" key="11">
    <source>
        <dbReference type="Proteomes" id="UP000176404"/>
    </source>
</evidence>
<dbReference type="GO" id="GO:0005886">
    <property type="term" value="C:plasma membrane"/>
    <property type="evidence" value="ECO:0007669"/>
    <property type="project" value="UniProtKB-SubCell"/>
</dbReference>
<evidence type="ECO:0000256" key="7">
    <source>
        <dbReference type="ARBA" id="ARBA00023136"/>
    </source>
</evidence>
<dbReference type="GO" id="GO:0016763">
    <property type="term" value="F:pentosyltransferase activity"/>
    <property type="evidence" value="ECO:0007669"/>
    <property type="project" value="TreeGrafter"/>
</dbReference>
<dbReference type="InterPro" id="IPR003342">
    <property type="entry name" value="ArnT-like_N"/>
</dbReference>
<feature type="transmembrane region" description="Helical" evidence="8">
    <location>
        <begin position="229"/>
        <end position="249"/>
    </location>
</feature>
<dbReference type="Pfam" id="PF02366">
    <property type="entry name" value="PMT"/>
    <property type="match status" value="1"/>
</dbReference>
<feature type="transmembrane region" description="Helical" evidence="8">
    <location>
        <begin position="368"/>
        <end position="387"/>
    </location>
</feature>
<feature type="transmembrane region" description="Helical" evidence="8">
    <location>
        <begin position="159"/>
        <end position="178"/>
    </location>
</feature>
<protein>
    <recommendedName>
        <fullName evidence="9">ArnT-like N-terminal domain-containing protein</fullName>
    </recommendedName>
</protein>
<name>A0A1F8B9Y6_9BACT</name>
<evidence type="ECO:0000256" key="1">
    <source>
        <dbReference type="ARBA" id="ARBA00004651"/>
    </source>
</evidence>
<feature type="domain" description="ArnT-like N-terminal" evidence="9">
    <location>
        <begin position="69"/>
        <end position="234"/>
    </location>
</feature>
<keyword evidence="6 8" id="KW-1133">Transmembrane helix</keyword>